<accession>A0A345ZW69</accession>
<dbReference type="Gene3D" id="3.90.226.10">
    <property type="entry name" value="2-enoyl-CoA Hydratase, Chain A, domain 1"/>
    <property type="match status" value="1"/>
</dbReference>
<dbReference type="InterPro" id="IPR001753">
    <property type="entry name" value="Enoyl-CoA_hydra/iso"/>
</dbReference>
<dbReference type="FunFam" id="3.90.226.10:FF:000009">
    <property type="entry name" value="Carnitinyl-CoA dehydratase"/>
    <property type="match status" value="1"/>
</dbReference>
<keyword evidence="2" id="KW-0456">Lyase</keyword>
<dbReference type="RefSeq" id="WP_115691517.1">
    <property type="nucleotide sequence ID" value="NZ_CP031417.1"/>
</dbReference>
<evidence type="ECO:0000313" key="3">
    <source>
        <dbReference type="EMBL" id="AXK81166.1"/>
    </source>
</evidence>
<name>A0A345ZW69_9HYPH</name>
<sequence>MPKSADTVSDAVLRQDDDRIALLTLNRPDKLNALNYDLIDRLSAHLDAIEADDTIRVVILTGAGERAFSAGADIAEFAPSVRKGAPAALREFVQRGQRLTARIETFPKPIIAAVNGLAYGGGSEITEAAPLAIASERAEFCKAEITLGFAPPFGGSQRLPRLIGRKRALRMILTAEPISAWKARDFGLINEVVPHNKLYEEAFRLARVIAEKSPLAVAACLNSVTRGINVPIDEGLAIEANAFARMVPTKDIEEGITAWLDRRRPQFTGR</sequence>
<dbReference type="KEGG" id="ptaw:DW352_11955"/>
<dbReference type="Proteomes" id="UP000254889">
    <property type="component" value="Chromosome"/>
</dbReference>
<dbReference type="OrthoDB" id="9807606at2"/>
<dbReference type="PANTHER" id="PTHR11941">
    <property type="entry name" value="ENOYL-COA HYDRATASE-RELATED"/>
    <property type="match status" value="1"/>
</dbReference>
<organism evidence="3 4">
    <name type="scientific">Pseudolabrys taiwanensis</name>
    <dbReference type="NCBI Taxonomy" id="331696"/>
    <lineage>
        <taxon>Bacteria</taxon>
        <taxon>Pseudomonadati</taxon>
        <taxon>Pseudomonadota</taxon>
        <taxon>Alphaproteobacteria</taxon>
        <taxon>Hyphomicrobiales</taxon>
        <taxon>Xanthobacteraceae</taxon>
        <taxon>Pseudolabrys</taxon>
    </lineage>
</organism>
<proteinExistence type="inferred from homology"/>
<keyword evidence="4" id="KW-1185">Reference proteome</keyword>
<dbReference type="GO" id="GO:0016836">
    <property type="term" value="F:hydro-lyase activity"/>
    <property type="evidence" value="ECO:0007669"/>
    <property type="project" value="UniProtKB-ARBA"/>
</dbReference>
<dbReference type="InterPro" id="IPR014748">
    <property type="entry name" value="Enoyl-CoA_hydra_C"/>
</dbReference>
<gene>
    <name evidence="3" type="ORF">DW352_11955</name>
</gene>
<evidence type="ECO:0000256" key="2">
    <source>
        <dbReference type="ARBA" id="ARBA00023239"/>
    </source>
</evidence>
<dbReference type="NCBIfam" id="NF004634">
    <property type="entry name" value="PRK05980.1"/>
    <property type="match status" value="1"/>
</dbReference>
<dbReference type="InterPro" id="IPR029045">
    <property type="entry name" value="ClpP/crotonase-like_dom_sf"/>
</dbReference>
<dbReference type="EMBL" id="CP031417">
    <property type="protein sequence ID" value="AXK81166.1"/>
    <property type="molecule type" value="Genomic_DNA"/>
</dbReference>
<dbReference type="FunFam" id="1.10.12.10:FF:000001">
    <property type="entry name" value="Probable enoyl-CoA hydratase, mitochondrial"/>
    <property type="match status" value="1"/>
</dbReference>
<dbReference type="GO" id="GO:0006635">
    <property type="term" value="P:fatty acid beta-oxidation"/>
    <property type="evidence" value="ECO:0007669"/>
    <property type="project" value="TreeGrafter"/>
</dbReference>
<reference evidence="3 4" key="1">
    <citation type="submission" date="2018-07" db="EMBL/GenBank/DDBJ databases">
        <authorList>
            <person name="Quirk P.G."/>
            <person name="Krulwich T.A."/>
        </authorList>
    </citation>
    <scope>NUCLEOTIDE SEQUENCE [LARGE SCALE GENOMIC DNA]</scope>
    <source>
        <strain evidence="3 4">CC-BB4</strain>
    </source>
</reference>
<comment type="similarity">
    <text evidence="1">Belongs to the enoyl-CoA hydratase/isomerase family.</text>
</comment>
<protein>
    <submittedName>
        <fullName evidence="3">Crotonase/enoyl-CoA hydratase family protein</fullName>
    </submittedName>
</protein>
<dbReference type="Gene3D" id="1.10.12.10">
    <property type="entry name" value="Lyase 2-enoyl-coa Hydratase, Chain A, domain 2"/>
    <property type="match status" value="1"/>
</dbReference>
<dbReference type="SUPFAM" id="SSF52096">
    <property type="entry name" value="ClpP/crotonase"/>
    <property type="match status" value="1"/>
</dbReference>
<evidence type="ECO:0000313" key="4">
    <source>
        <dbReference type="Proteomes" id="UP000254889"/>
    </source>
</evidence>
<dbReference type="AlphaFoldDB" id="A0A345ZW69"/>
<dbReference type="PANTHER" id="PTHR11941:SF54">
    <property type="entry name" value="ENOYL-COA HYDRATASE, MITOCHONDRIAL"/>
    <property type="match status" value="1"/>
</dbReference>
<evidence type="ECO:0000256" key="1">
    <source>
        <dbReference type="ARBA" id="ARBA00005254"/>
    </source>
</evidence>
<dbReference type="CDD" id="cd06558">
    <property type="entry name" value="crotonase-like"/>
    <property type="match status" value="1"/>
</dbReference>
<dbReference type="Pfam" id="PF00378">
    <property type="entry name" value="ECH_1"/>
    <property type="match status" value="1"/>
</dbReference>